<evidence type="ECO:0000256" key="8">
    <source>
        <dbReference type="ARBA" id="ARBA00023136"/>
    </source>
</evidence>
<dbReference type="PANTHER" id="PTHR43028:SF5">
    <property type="entry name" value="3'(2'),5'-BISPHOSPHATE NUCLEOTIDASE 1"/>
    <property type="match status" value="1"/>
</dbReference>
<dbReference type="InterPro" id="IPR000760">
    <property type="entry name" value="Inositol_monophosphatase-like"/>
</dbReference>
<comment type="catalytic activity">
    <reaction evidence="1 9">
        <text>adenosine 3',5'-bisphosphate + H2O = AMP + phosphate</text>
        <dbReference type="Rhea" id="RHEA:10040"/>
        <dbReference type="ChEBI" id="CHEBI:15377"/>
        <dbReference type="ChEBI" id="CHEBI:43474"/>
        <dbReference type="ChEBI" id="CHEBI:58343"/>
        <dbReference type="ChEBI" id="CHEBI:456215"/>
        <dbReference type="EC" id="3.1.3.7"/>
    </reaction>
</comment>
<dbReference type="PANTHER" id="PTHR43028">
    <property type="entry name" value="3'(2'),5'-BISPHOSPHATE NUCLEOTIDASE 1"/>
    <property type="match status" value="1"/>
</dbReference>
<feature type="binding site" evidence="9">
    <location>
        <position position="217"/>
    </location>
    <ligand>
        <name>Mg(2+)</name>
        <dbReference type="ChEBI" id="CHEBI:18420"/>
        <label>2</label>
    </ligand>
</feature>
<evidence type="ECO:0000256" key="1">
    <source>
        <dbReference type="ARBA" id="ARBA00001625"/>
    </source>
</evidence>
<dbReference type="GO" id="GO:0008441">
    <property type="term" value="F:3'(2'),5'-bisphosphate nucleotidase activity"/>
    <property type="evidence" value="ECO:0007669"/>
    <property type="project" value="UniProtKB-EC"/>
</dbReference>
<evidence type="ECO:0000256" key="3">
    <source>
        <dbReference type="ARBA" id="ARBA00022475"/>
    </source>
</evidence>
<comment type="function">
    <text evidence="9">Converts adenosine-3',5'-bisphosphate (PAP) to AMP.</text>
</comment>
<dbReference type="PROSITE" id="PS00629">
    <property type="entry name" value="IMP_1"/>
    <property type="match status" value="1"/>
</dbReference>
<dbReference type="InterPro" id="IPR050725">
    <property type="entry name" value="CysQ/Inositol_MonoPase"/>
</dbReference>
<dbReference type="PRINTS" id="PR00377">
    <property type="entry name" value="IMPHPHTASES"/>
</dbReference>
<proteinExistence type="inferred from homology"/>
<dbReference type="Gene3D" id="3.30.540.10">
    <property type="entry name" value="Fructose-1,6-Bisphosphatase, subunit A, domain 1"/>
    <property type="match status" value="1"/>
</dbReference>
<organism evidence="10 11">
    <name type="scientific">Azospirillum oleiclasticum</name>
    <dbReference type="NCBI Taxonomy" id="2735135"/>
    <lineage>
        <taxon>Bacteria</taxon>
        <taxon>Pseudomonadati</taxon>
        <taxon>Pseudomonadota</taxon>
        <taxon>Alphaproteobacteria</taxon>
        <taxon>Rhodospirillales</taxon>
        <taxon>Azospirillaceae</taxon>
        <taxon>Azospirillum</taxon>
    </lineage>
</organism>
<dbReference type="HAMAP" id="MF_02095">
    <property type="entry name" value="CysQ"/>
    <property type="match status" value="1"/>
</dbReference>
<feature type="binding site" evidence="9">
    <location>
        <position position="93"/>
    </location>
    <ligand>
        <name>Mg(2+)</name>
        <dbReference type="ChEBI" id="CHEBI:18420"/>
        <label>2</label>
    </ligand>
</feature>
<dbReference type="Proteomes" id="UP000584642">
    <property type="component" value="Unassembled WGS sequence"/>
</dbReference>
<keyword evidence="6 9" id="KW-0378">Hydrolase</keyword>
<feature type="binding site" evidence="9">
    <location>
        <position position="70"/>
    </location>
    <ligand>
        <name>Mg(2+)</name>
        <dbReference type="ChEBI" id="CHEBI:18420"/>
        <label>1</label>
    </ligand>
</feature>
<keyword evidence="3 9" id="KW-1003">Cell membrane</keyword>
<evidence type="ECO:0000256" key="4">
    <source>
        <dbReference type="ARBA" id="ARBA00022519"/>
    </source>
</evidence>
<reference evidence="10 11" key="1">
    <citation type="submission" date="2020-05" db="EMBL/GenBank/DDBJ databases">
        <title>Azospirillum oleiclasticum sp. nov, a nitrogen-fixing and heavy crude oil-emulsifying bacterium isolated from the crude oil of Yumen Oilfield.</title>
        <authorList>
            <person name="Wu D."/>
            <person name="Cai M."/>
            <person name="Zhang X."/>
        </authorList>
    </citation>
    <scope>NUCLEOTIDE SEQUENCE [LARGE SCALE GENOMIC DNA]</scope>
    <source>
        <strain evidence="10 11">ROY-1-1-2</strain>
    </source>
</reference>
<keyword evidence="11" id="KW-1185">Reference proteome</keyword>
<feature type="binding site" evidence="9">
    <location>
        <position position="90"/>
    </location>
    <ligand>
        <name>Mg(2+)</name>
        <dbReference type="ChEBI" id="CHEBI:18420"/>
        <label>2</label>
    </ligand>
</feature>
<dbReference type="NCBIfam" id="TIGR01331">
    <property type="entry name" value="bisphos_cysQ"/>
    <property type="match status" value="1"/>
</dbReference>
<comment type="caution">
    <text evidence="10">The sequence shown here is derived from an EMBL/GenBank/DDBJ whole genome shotgun (WGS) entry which is preliminary data.</text>
</comment>
<keyword evidence="7 9" id="KW-0460">Magnesium</keyword>
<keyword evidence="8 9" id="KW-0472">Membrane</keyword>
<evidence type="ECO:0000256" key="6">
    <source>
        <dbReference type="ARBA" id="ARBA00022801"/>
    </source>
</evidence>
<feature type="binding site" evidence="9">
    <location>
        <position position="90"/>
    </location>
    <ligand>
        <name>Mg(2+)</name>
        <dbReference type="ChEBI" id="CHEBI:18420"/>
        <label>1</label>
    </ligand>
</feature>
<feature type="binding site" evidence="9">
    <location>
        <position position="92"/>
    </location>
    <ligand>
        <name>Mg(2+)</name>
        <dbReference type="ChEBI" id="CHEBI:18420"/>
        <label>1</label>
    </ligand>
</feature>
<keyword evidence="4 9" id="KW-0997">Cell inner membrane</keyword>
<dbReference type="Gene3D" id="3.40.190.80">
    <property type="match status" value="1"/>
</dbReference>
<protein>
    <recommendedName>
        <fullName evidence="9">3'(2'),5'-bisphosphate nucleotidase CysQ</fullName>
        <ecNumber evidence="9">3.1.3.7</ecNumber>
    </recommendedName>
    <alternativeName>
        <fullName evidence="9">3'(2'),5-bisphosphonucleoside 3'(2')-phosphohydrolase</fullName>
    </alternativeName>
    <alternativeName>
        <fullName evidence="9">3'-phosphoadenosine 5'-phosphate phosphatase</fullName>
        <shortName evidence="9">PAP phosphatase</shortName>
    </alternativeName>
</protein>
<evidence type="ECO:0000313" key="11">
    <source>
        <dbReference type="Proteomes" id="UP000584642"/>
    </source>
</evidence>
<comment type="cofactor">
    <cofactor evidence="9">
        <name>Mg(2+)</name>
        <dbReference type="ChEBI" id="CHEBI:18420"/>
    </cofactor>
</comment>
<feature type="binding site" evidence="9">
    <location>
        <position position="217"/>
    </location>
    <ligand>
        <name>substrate</name>
    </ligand>
</feature>
<feature type="binding site" evidence="9">
    <location>
        <position position="70"/>
    </location>
    <ligand>
        <name>substrate</name>
    </ligand>
</feature>
<evidence type="ECO:0000256" key="5">
    <source>
        <dbReference type="ARBA" id="ARBA00022723"/>
    </source>
</evidence>
<evidence type="ECO:0000313" key="10">
    <source>
        <dbReference type="EMBL" id="NYZ18718.1"/>
    </source>
</evidence>
<dbReference type="InterPro" id="IPR020583">
    <property type="entry name" value="Inositol_monoP_metal-BS"/>
</dbReference>
<comment type="similarity">
    <text evidence="2 9">Belongs to the inositol monophosphatase superfamily. CysQ family.</text>
</comment>
<comment type="subcellular location">
    <subcellularLocation>
        <location evidence="9">Cell inner membrane</location>
        <topology evidence="9">Peripheral membrane protein</topology>
        <orientation evidence="9">Cytoplasmic side</orientation>
    </subcellularLocation>
</comment>
<evidence type="ECO:0000256" key="2">
    <source>
        <dbReference type="ARBA" id="ARBA00005289"/>
    </source>
</evidence>
<dbReference type="EC" id="3.1.3.7" evidence="9"/>
<feature type="binding site" evidence="9">
    <location>
        <begin position="92"/>
        <end position="95"/>
    </location>
    <ligand>
        <name>substrate</name>
    </ligand>
</feature>
<evidence type="ECO:0000256" key="7">
    <source>
        <dbReference type="ARBA" id="ARBA00022842"/>
    </source>
</evidence>
<dbReference type="Pfam" id="PF00459">
    <property type="entry name" value="Inositol_P"/>
    <property type="match status" value="1"/>
</dbReference>
<sequence>MTDSSPAALLPHVRTIAHEAGQVILRFYNDRCDVSTKADGSPVSQADHAAESVILPALRHLTPDLPIVAEESCATHGFPELSGPRFWLVDPLDGTKEFISRNGEFTVNIALIENGAPVLGVVYAPVTGDLYAASGPGTAVHWQEGRHDHAIRTRTPPEAGLTVVASRSHGSPELTDAFLAGFTVAERISCGSSLKFCALACGRADLYPRFGPTMEWDTAAGHAVLSAAGGRVETPEGAPLLYGKADFRNSFFIAHAR</sequence>
<dbReference type="PROSITE" id="PS00630">
    <property type="entry name" value="IMP_2"/>
    <property type="match status" value="1"/>
</dbReference>
<accession>A0ABX2T388</accession>
<gene>
    <name evidence="9 10" type="primary">cysQ</name>
    <name evidence="10" type="ORF">HND93_03260</name>
</gene>
<dbReference type="EMBL" id="JABFDB010000001">
    <property type="protein sequence ID" value="NYZ18718.1"/>
    <property type="molecule type" value="Genomic_DNA"/>
</dbReference>
<name>A0ABX2T388_9PROT</name>
<evidence type="ECO:0000256" key="9">
    <source>
        <dbReference type="HAMAP-Rule" id="MF_02095"/>
    </source>
</evidence>
<keyword evidence="5 9" id="KW-0479">Metal-binding</keyword>
<dbReference type="InterPro" id="IPR020550">
    <property type="entry name" value="Inositol_monophosphatase_CS"/>
</dbReference>
<dbReference type="InterPro" id="IPR006240">
    <property type="entry name" value="CysQ"/>
</dbReference>
<dbReference type="SUPFAM" id="SSF56655">
    <property type="entry name" value="Carbohydrate phosphatase"/>
    <property type="match status" value="1"/>
</dbReference>
<dbReference type="CDD" id="cd01638">
    <property type="entry name" value="CysQ"/>
    <property type="match status" value="1"/>
</dbReference>